<comment type="similarity">
    <text evidence="1">Belongs to the universal ribosomal protein uS17 family.</text>
</comment>
<dbReference type="OrthoDB" id="9811714at2"/>
<feature type="compositionally biased region" description="Basic and acidic residues" evidence="4">
    <location>
        <begin position="24"/>
        <end position="33"/>
    </location>
</feature>
<evidence type="ECO:0000256" key="3">
    <source>
        <dbReference type="ARBA" id="ARBA00023274"/>
    </source>
</evidence>
<dbReference type="InterPro" id="IPR012340">
    <property type="entry name" value="NA-bd_OB-fold"/>
</dbReference>
<dbReference type="GO" id="GO:0003735">
    <property type="term" value="F:structural constituent of ribosome"/>
    <property type="evidence" value="ECO:0007669"/>
    <property type="project" value="InterPro"/>
</dbReference>
<feature type="region of interest" description="Disordered" evidence="4">
    <location>
        <begin position="55"/>
        <end position="83"/>
    </location>
</feature>
<evidence type="ECO:0000313" key="6">
    <source>
        <dbReference type="Proteomes" id="UP000324701"/>
    </source>
</evidence>
<proteinExistence type="inferred from homology"/>
<evidence type="ECO:0000256" key="4">
    <source>
        <dbReference type="SAM" id="MobiDB-lite"/>
    </source>
</evidence>
<accession>A0A5B1BT88</accession>
<dbReference type="GO" id="GO:1990904">
    <property type="term" value="C:ribonucleoprotein complex"/>
    <property type="evidence" value="ECO:0007669"/>
    <property type="project" value="UniProtKB-KW"/>
</dbReference>
<dbReference type="AlphaFoldDB" id="A0A5B1BT88"/>
<dbReference type="EMBL" id="VTZN01000038">
    <property type="protein sequence ID" value="KAA1250593.1"/>
    <property type="molecule type" value="Genomic_DNA"/>
</dbReference>
<dbReference type="InterPro" id="IPR000266">
    <property type="entry name" value="Ribosomal_uS17"/>
</dbReference>
<dbReference type="Proteomes" id="UP000324701">
    <property type="component" value="Unassembled WGS sequence"/>
</dbReference>
<keyword evidence="3" id="KW-0687">Ribonucleoprotein</keyword>
<evidence type="ECO:0000256" key="1">
    <source>
        <dbReference type="ARBA" id="ARBA00010254"/>
    </source>
</evidence>
<dbReference type="SUPFAM" id="SSF50249">
    <property type="entry name" value="Nucleic acid-binding proteins"/>
    <property type="match status" value="1"/>
</dbReference>
<dbReference type="GO" id="GO:0005840">
    <property type="term" value="C:ribosome"/>
    <property type="evidence" value="ECO:0007669"/>
    <property type="project" value="UniProtKB-KW"/>
</dbReference>
<feature type="compositionally biased region" description="Basic and acidic residues" evidence="4">
    <location>
        <begin position="74"/>
        <end position="83"/>
    </location>
</feature>
<evidence type="ECO:0000256" key="2">
    <source>
        <dbReference type="ARBA" id="ARBA00022980"/>
    </source>
</evidence>
<evidence type="ECO:0000313" key="5">
    <source>
        <dbReference type="EMBL" id="KAA1250593.1"/>
    </source>
</evidence>
<dbReference type="Gene3D" id="2.40.50.140">
    <property type="entry name" value="Nucleic acid-binding proteins"/>
    <property type="match status" value="1"/>
</dbReference>
<dbReference type="GO" id="GO:0006412">
    <property type="term" value="P:translation"/>
    <property type="evidence" value="ECO:0007669"/>
    <property type="project" value="InterPro"/>
</dbReference>
<reference evidence="5 6" key="1">
    <citation type="submission" date="2019-09" db="EMBL/GenBank/DDBJ databases">
        <title>Report of infection by Mycobacterium simiae a patient suffering from pulmonary tuberculosis.</title>
        <authorList>
            <person name="Mohanty P.S."/>
            <person name="Bansal A.K."/>
            <person name="Singh H."/>
            <person name="Sharma S."/>
            <person name="Patil S.A."/>
            <person name="Upadhaya P."/>
            <person name="Singh P.K."/>
            <person name="Kumar D."/>
            <person name="Kumar S."/>
            <person name="Singh R.K."/>
            <person name="Chaudhary B."/>
        </authorList>
    </citation>
    <scope>NUCLEOTIDE SEQUENCE [LARGE SCALE GENOMIC DNA]</scope>
    <source>
        <strain evidence="5 6">JAL-560-SIM</strain>
    </source>
</reference>
<protein>
    <submittedName>
        <fullName evidence="5">30S ribosomal protein S17</fullName>
    </submittedName>
</protein>
<comment type="caution">
    <text evidence="5">The sequence shown here is derived from an EMBL/GenBank/DDBJ whole genome shotgun (WGS) entry which is preliminary data.</text>
</comment>
<organism evidence="5 6">
    <name type="scientific">Mycobacterium simiae</name>
    <name type="common">Mycobacterium habana</name>
    <dbReference type="NCBI Taxonomy" id="1784"/>
    <lineage>
        <taxon>Bacteria</taxon>
        <taxon>Bacillati</taxon>
        <taxon>Actinomycetota</taxon>
        <taxon>Actinomycetes</taxon>
        <taxon>Mycobacteriales</taxon>
        <taxon>Mycobacteriaceae</taxon>
        <taxon>Mycobacterium</taxon>
        <taxon>Mycobacterium simiae complex</taxon>
    </lineage>
</organism>
<gene>
    <name evidence="5" type="primary">rpsQ</name>
    <name evidence="5" type="ORF">F0Q45_08725</name>
</gene>
<sequence>MPVRSPHAVGKSARHASLAGRGNLELDTRDTGAKHTPQAPAVSDELRRTIMVEPKDRRHHPLYGKIIRTTNKVKAHDENDVAR</sequence>
<feature type="region of interest" description="Disordered" evidence="4">
    <location>
        <begin position="1"/>
        <end position="41"/>
    </location>
</feature>
<name>A0A5B1BT88_MYCSI</name>
<keyword evidence="2 5" id="KW-0689">Ribosomal protein</keyword>
<keyword evidence="6" id="KW-1185">Reference proteome</keyword>
<dbReference type="Pfam" id="PF00366">
    <property type="entry name" value="Ribosomal_S17"/>
    <property type="match status" value="1"/>
</dbReference>